<comment type="similarity">
    <text evidence="1">Belongs to the cytochrome P450 family.</text>
</comment>
<dbReference type="Gene3D" id="1.10.630.10">
    <property type="entry name" value="Cytochrome P450"/>
    <property type="match status" value="1"/>
</dbReference>
<protein>
    <submittedName>
        <fullName evidence="2">Cytochrome P450</fullName>
    </submittedName>
</protein>
<evidence type="ECO:0000313" key="3">
    <source>
        <dbReference type="Proteomes" id="UP001596074"/>
    </source>
</evidence>
<evidence type="ECO:0000313" key="2">
    <source>
        <dbReference type="EMBL" id="MFC5745663.1"/>
    </source>
</evidence>
<dbReference type="EMBL" id="JBHSON010000009">
    <property type="protein sequence ID" value="MFC5745663.1"/>
    <property type="molecule type" value="Genomic_DNA"/>
</dbReference>
<keyword evidence="3" id="KW-1185">Reference proteome</keyword>
<accession>A0ABW0ZT79</accession>
<name>A0ABW0ZT79_9ACTN</name>
<reference evidence="3" key="1">
    <citation type="journal article" date="2019" name="Int. J. Syst. Evol. Microbiol.">
        <title>The Global Catalogue of Microorganisms (GCM) 10K type strain sequencing project: providing services to taxonomists for standard genome sequencing and annotation.</title>
        <authorList>
            <consortium name="The Broad Institute Genomics Platform"/>
            <consortium name="The Broad Institute Genome Sequencing Center for Infectious Disease"/>
            <person name="Wu L."/>
            <person name="Ma J."/>
        </authorList>
    </citation>
    <scope>NUCLEOTIDE SEQUENCE [LARGE SCALE GENOMIC DNA]</scope>
    <source>
        <strain evidence="3">KCTC 42087</strain>
    </source>
</reference>
<sequence>MELFATRHPLTTDVDISSQRFWSLPFPERDRAFARLRAEAPVSWHPPIDVPYQHDQQGFWAVTRAADITAVSRNSELFQSRYGTTLDPVSVEEATGATFILTMDPPEHSRYRSLISAAFTPRAVRQITERIERNAAAIVDSLIGAGDIDFVHACSNRLPMTTVSDIVGVPESRREEVTQAAETLVGGGDAAGLPREEYHQAAFAALLHLYQVGADLAAHRRRHPADDLMTNLVRAEIDGHRLTDENIGAFMVLMSVAGNDTTKQATTRTMLSLQEHPEQREWLLADLDGRIMQAVDEFVRHATPVMQFTRTAARDTELGGAQIAAGDKVALFYCSGNRDETVFDRPDEFDLSRPRSPHVGFGGGGAHFCLGHNVAKTQLRAIISEILTRIPKIEFGEPVPLRSTFIHGIEALPAHIA</sequence>
<evidence type="ECO:0000256" key="1">
    <source>
        <dbReference type="ARBA" id="ARBA00010617"/>
    </source>
</evidence>
<proteinExistence type="inferred from homology"/>
<dbReference type="InterPro" id="IPR001128">
    <property type="entry name" value="Cyt_P450"/>
</dbReference>
<dbReference type="CDD" id="cd11033">
    <property type="entry name" value="CYP142-like"/>
    <property type="match status" value="1"/>
</dbReference>
<organism evidence="2 3">
    <name type="scientific">Actinomadura rugatobispora</name>
    <dbReference type="NCBI Taxonomy" id="1994"/>
    <lineage>
        <taxon>Bacteria</taxon>
        <taxon>Bacillati</taxon>
        <taxon>Actinomycetota</taxon>
        <taxon>Actinomycetes</taxon>
        <taxon>Streptosporangiales</taxon>
        <taxon>Thermomonosporaceae</taxon>
        <taxon>Actinomadura</taxon>
    </lineage>
</organism>
<comment type="caution">
    <text evidence="2">The sequence shown here is derived from an EMBL/GenBank/DDBJ whole genome shotgun (WGS) entry which is preliminary data.</text>
</comment>
<gene>
    <name evidence="2" type="ORF">ACFPZN_08600</name>
</gene>
<dbReference type="Pfam" id="PF00067">
    <property type="entry name" value="p450"/>
    <property type="match status" value="1"/>
</dbReference>
<dbReference type="InterPro" id="IPR036396">
    <property type="entry name" value="Cyt_P450_sf"/>
</dbReference>
<dbReference type="Proteomes" id="UP001596074">
    <property type="component" value="Unassembled WGS sequence"/>
</dbReference>
<dbReference type="PANTHER" id="PTHR46696:SF4">
    <property type="entry name" value="BIOTIN BIOSYNTHESIS CYTOCHROME P450"/>
    <property type="match status" value="1"/>
</dbReference>
<dbReference type="InterPro" id="IPR002397">
    <property type="entry name" value="Cyt_P450_B"/>
</dbReference>
<dbReference type="PRINTS" id="PR00359">
    <property type="entry name" value="BP450"/>
</dbReference>
<dbReference type="RefSeq" id="WP_378281287.1">
    <property type="nucleotide sequence ID" value="NZ_JBHSON010000009.1"/>
</dbReference>
<dbReference type="PANTHER" id="PTHR46696">
    <property type="entry name" value="P450, PUTATIVE (EUROFUNG)-RELATED"/>
    <property type="match status" value="1"/>
</dbReference>
<dbReference type="SUPFAM" id="SSF48264">
    <property type="entry name" value="Cytochrome P450"/>
    <property type="match status" value="1"/>
</dbReference>